<keyword evidence="6" id="KW-1185">Reference proteome</keyword>
<keyword evidence="1" id="KW-0677">Repeat</keyword>
<dbReference type="KEGG" id="tva:4763743"/>
<feature type="repeat" description="ANK" evidence="3">
    <location>
        <begin position="546"/>
        <end position="578"/>
    </location>
</feature>
<feature type="repeat" description="ANK" evidence="3">
    <location>
        <begin position="305"/>
        <end position="337"/>
    </location>
</feature>
<feature type="repeat" description="ANK" evidence="3">
    <location>
        <begin position="379"/>
        <end position="411"/>
    </location>
</feature>
<dbReference type="VEuPathDB" id="TrichDB:TVAG_284550"/>
<dbReference type="Pfam" id="PF12796">
    <property type="entry name" value="Ank_2"/>
    <property type="match status" value="3"/>
</dbReference>
<evidence type="ECO:0000256" key="3">
    <source>
        <dbReference type="PROSITE-ProRule" id="PRU00023"/>
    </source>
</evidence>
<evidence type="ECO:0000256" key="2">
    <source>
        <dbReference type="ARBA" id="ARBA00023043"/>
    </source>
</evidence>
<feature type="domain" description="DUF3447" evidence="4">
    <location>
        <begin position="186"/>
        <end position="257"/>
    </location>
</feature>
<dbReference type="InterPro" id="IPR036770">
    <property type="entry name" value="Ankyrin_rpt-contain_sf"/>
</dbReference>
<dbReference type="eggNOG" id="KOG4177">
    <property type="taxonomic scope" value="Eukaryota"/>
</dbReference>
<dbReference type="SMART" id="SM00248">
    <property type="entry name" value="ANK"/>
    <property type="match status" value="12"/>
</dbReference>
<dbReference type="Gene3D" id="1.25.40.20">
    <property type="entry name" value="Ankyrin repeat-containing domain"/>
    <property type="match status" value="2"/>
</dbReference>
<sequence length="709" mass="80449">MFTEDSLPPEFHTIFDFCDLCFSIDQSNLPRIQEMIKEVIEKSILTIYQILSIVDCVLMCKIHDRNGTLRFVHKLLDLYEFDFSKVTEIQYPFLFLALIQFQKINAESEIVADLETGPLTEADLRSIDETGSLGNSIKNDDLDKLIEYSADPKFSVEQRIFQNSLLELAALYGSLNCFKFLQVKGAKFTEKTVMNSIKSDNYEIFHIAEQNVKINKKMLDEAILQHNDPIINYIIDKYSINYSYSACAKSFNFKYLFNKLIQSGDINNFDSPDGNCLLCLCGTCFDMFVKFLCEHGADANIFDSQGHTPIYYATEYCESKNMKILIEHGADIFKAKYEDNQMNILMKACKSNDLEVVKTIMDCKDRPEFYKFLKETDIDGKTSLHFAIGSGNIEIIDLLIDSGLDINCADRAKCTPFMVACHIHGNDINLLKHLIEKGADIHKKDHIGCTCLSYLVDEEQLEGLKFLVEQGADINVRNQLGTTPLLKVADTNNTEIAKYLIEKGANVNYTGYKGISPLMKASKHNCLGTIKLLLEHGADRYKTNDEGMNCLEFAISANSYDAVKLLLENGIDPNKGRSPLLMACANNYTEIIQLLIDHGCKIDTIHENGIQPLTMAIFMRQYEAVKVLVENGADFDIRYNGEPMVLMALRVQDPLIAAYLVRKGANINYYFEKMNFVVYCIVHKIFPVLDAISETYPELWNEIIGKTAN</sequence>
<dbReference type="PROSITE" id="PS50088">
    <property type="entry name" value="ANK_REPEAT"/>
    <property type="match status" value="8"/>
</dbReference>
<reference evidence="5" key="1">
    <citation type="submission" date="2006-10" db="EMBL/GenBank/DDBJ databases">
        <authorList>
            <person name="Amadeo P."/>
            <person name="Zhao Q."/>
            <person name="Wortman J."/>
            <person name="Fraser-Liggett C."/>
            <person name="Carlton J."/>
        </authorList>
    </citation>
    <scope>NUCLEOTIDE SEQUENCE</scope>
    <source>
        <strain evidence="5">G3</strain>
    </source>
</reference>
<organism evidence="5 6">
    <name type="scientific">Trichomonas vaginalis (strain ATCC PRA-98 / G3)</name>
    <dbReference type="NCBI Taxonomy" id="412133"/>
    <lineage>
        <taxon>Eukaryota</taxon>
        <taxon>Metamonada</taxon>
        <taxon>Parabasalia</taxon>
        <taxon>Trichomonadida</taxon>
        <taxon>Trichomonadidae</taxon>
        <taxon>Trichomonas</taxon>
    </lineage>
</organism>
<name>A2ENB3_TRIV3</name>
<dbReference type="PANTHER" id="PTHR24198:SF165">
    <property type="entry name" value="ANKYRIN REPEAT-CONTAINING PROTEIN-RELATED"/>
    <property type="match status" value="1"/>
</dbReference>
<accession>A2ENB3</accession>
<feature type="repeat" description="ANK" evidence="3">
    <location>
        <begin position="608"/>
        <end position="640"/>
    </location>
</feature>
<dbReference type="InterPro" id="IPR020683">
    <property type="entry name" value="DUF3447"/>
</dbReference>
<dbReference type="STRING" id="5722.A2ENB3"/>
<feature type="repeat" description="ANK" evidence="3">
    <location>
        <begin position="513"/>
        <end position="545"/>
    </location>
</feature>
<feature type="repeat" description="ANK" evidence="3">
    <location>
        <begin position="575"/>
        <end position="607"/>
    </location>
</feature>
<proteinExistence type="predicted"/>
<feature type="repeat" description="ANK" evidence="3">
    <location>
        <begin position="480"/>
        <end position="512"/>
    </location>
</feature>
<gene>
    <name evidence="5" type="ORF">TVAG_284550</name>
</gene>
<dbReference type="PANTHER" id="PTHR24198">
    <property type="entry name" value="ANKYRIN REPEAT AND PROTEIN KINASE DOMAIN-CONTAINING PROTEIN"/>
    <property type="match status" value="1"/>
</dbReference>
<dbReference type="InterPro" id="IPR002110">
    <property type="entry name" value="Ankyrin_rpt"/>
</dbReference>
<dbReference type="VEuPathDB" id="TrichDB:TVAGG3_0356790"/>
<dbReference type="PRINTS" id="PR01415">
    <property type="entry name" value="ANKYRIN"/>
</dbReference>
<dbReference type="EMBL" id="DS113438">
    <property type="protein sequence ID" value="EAY05872.1"/>
    <property type="molecule type" value="Genomic_DNA"/>
</dbReference>
<evidence type="ECO:0000256" key="1">
    <source>
        <dbReference type="ARBA" id="ARBA00022737"/>
    </source>
</evidence>
<dbReference type="Pfam" id="PF00023">
    <property type="entry name" value="Ank"/>
    <property type="match status" value="1"/>
</dbReference>
<dbReference type="AlphaFoldDB" id="A2ENB3"/>
<dbReference type="SUPFAM" id="SSF48403">
    <property type="entry name" value="Ankyrin repeat"/>
    <property type="match status" value="2"/>
</dbReference>
<evidence type="ECO:0000259" key="4">
    <source>
        <dbReference type="Pfam" id="PF11929"/>
    </source>
</evidence>
<reference evidence="5" key="2">
    <citation type="journal article" date="2007" name="Science">
        <title>Draft genome sequence of the sexually transmitted pathogen Trichomonas vaginalis.</title>
        <authorList>
            <person name="Carlton J.M."/>
            <person name="Hirt R.P."/>
            <person name="Silva J.C."/>
            <person name="Delcher A.L."/>
            <person name="Schatz M."/>
            <person name="Zhao Q."/>
            <person name="Wortman J.R."/>
            <person name="Bidwell S.L."/>
            <person name="Alsmark U.C.M."/>
            <person name="Besteiro S."/>
            <person name="Sicheritz-Ponten T."/>
            <person name="Noel C.J."/>
            <person name="Dacks J.B."/>
            <person name="Foster P.G."/>
            <person name="Simillion C."/>
            <person name="Van de Peer Y."/>
            <person name="Miranda-Saavedra D."/>
            <person name="Barton G.J."/>
            <person name="Westrop G.D."/>
            <person name="Mueller S."/>
            <person name="Dessi D."/>
            <person name="Fiori P.L."/>
            <person name="Ren Q."/>
            <person name="Paulsen I."/>
            <person name="Zhang H."/>
            <person name="Bastida-Corcuera F.D."/>
            <person name="Simoes-Barbosa A."/>
            <person name="Brown M.T."/>
            <person name="Hayes R.D."/>
            <person name="Mukherjee M."/>
            <person name="Okumura C.Y."/>
            <person name="Schneider R."/>
            <person name="Smith A.J."/>
            <person name="Vanacova S."/>
            <person name="Villalvazo M."/>
            <person name="Haas B.J."/>
            <person name="Pertea M."/>
            <person name="Feldblyum T.V."/>
            <person name="Utterback T.R."/>
            <person name="Shu C.L."/>
            <person name="Osoegawa K."/>
            <person name="de Jong P.J."/>
            <person name="Hrdy I."/>
            <person name="Horvathova L."/>
            <person name="Zubacova Z."/>
            <person name="Dolezal P."/>
            <person name="Malik S.B."/>
            <person name="Logsdon J.M. Jr."/>
            <person name="Henze K."/>
            <person name="Gupta A."/>
            <person name="Wang C.C."/>
            <person name="Dunne R.L."/>
            <person name="Upcroft J.A."/>
            <person name="Upcroft P."/>
            <person name="White O."/>
            <person name="Salzberg S.L."/>
            <person name="Tang P."/>
            <person name="Chiu C.-H."/>
            <person name="Lee Y.-S."/>
            <person name="Embley T.M."/>
            <person name="Coombs G.H."/>
            <person name="Mottram J.C."/>
            <person name="Tachezy J."/>
            <person name="Fraser-Liggett C.M."/>
            <person name="Johnson P.J."/>
        </authorList>
    </citation>
    <scope>NUCLEOTIDE SEQUENCE [LARGE SCALE GENOMIC DNA]</scope>
    <source>
        <strain evidence="5">G3</strain>
    </source>
</reference>
<keyword evidence="2 3" id="KW-0040">ANK repeat</keyword>
<evidence type="ECO:0000313" key="6">
    <source>
        <dbReference type="Proteomes" id="UP000001542"/>
    </source>
</evidence>
<feature type="repeat" description="ANK" evidence="3">
    <location>
        <begin position="447"/>
        <end position="479"/>
    </location>
</feature>
<dbReference type="PROSITE" id="PS50297">
    <property type="entry name" value="ANK_REP_REGION"/>
    <property type="match status" value="7"/>
</dbReference>
<dbReference type="InParanoid" id="A2ENB3"/>
<dbReference type="RefSeq" id="XP_001318095.1">
    <property type="nucleotide sequence ID" value="XM_001318060.1"/>
</dbReference>
<dbReference type="Pfam" id="PF11929">
    <property type="entry name" value="DUF3447"/>
    <property type="match status" value="1"/>
</dbReference>
<evidence type="ECO:0000313" key="5">
    <source>
        <dbReference type="EMBL" id="EAY05872.1"/>
    </source>
</evidence>
<protein>
    <recommendedName>
        <fullName evidence="4">DUF3447 domain-containing protein</fullName>
    </recommendedName>
</protein>
<dbReference type="SMR" id="A2ENB3"/>
<dbReference type="Proteomes" id="UP000001542">
    <property type="component" value="Unassembled WGS sequence"/>
</dbReference>